<comment type="cofactor">
    <cofactor evidence="3">
        <name>(R)-lipoate</name>
        <dbReference type="ChEBI" id="CHEBI:83088"/>
    </cofactor>
    <text evidence="3">Binds 1 lipoyl cofactor covalently.</text>
</comment>
<dbReference type="InterPro" id="IPR003016">
    <property type="entry name" value="2-oxoA_DH_lipoyl-BS"/>
</dbReference>
<dbReference type="Pfam" id="PF01597">
    <property type="entry name" value="GCV_H"/>
    <property type="match status" value="1"/>
</dbReference>
<dbReference type="InterPro" id="IPR017453">
    <property type="entry name" value="GCV_H_sub"/>
</dbReference>
<proteinExistence type="inferred from homology"/>
<name>A0ABW1MGH8_9ACTN</name>
<dbReference type="HAMAP" id="MF_00272">
    <property type="entry name" value="GcvH"/>
    <property type="match status" value="1"/>
</dbReference>
<feature type="domain" description="Lipoyl-binding" evidence="4">
    <location>
        <begin position="23"/>
        <end position="105"/>
    </location>
</feature>
<dbReference type="RefSeq" id="WP_031055323.1">
    <property type="nucleotide sequence ID" value="NZ_JBHSPX010000002.1"/>
</dbReference>
<evidence type="ECO:0000313" key="6">
    <source>
        <dbReference type="Proteomes" id="UP001596139"/>
    </source>
</evidence>
<protein>
    <recommendedName>
        <fullName evidence="3">Glycine cleavage system H protein</fullName>
    </recommendedName>
</protein>
<feature type="modified residue" description="N6-lipoyllysine" evidence="3">
    <location>
        <position position="64"/>
    </location>
</feature>
<comment type="similarity">
    <text evidence="1 3">Belongs to the GcvH family.</text>
</comment>
<comment type="subunit">
    <text evidence="3">The glycine cleavage system is composed of four proteins: P, T, L and H.</text>
</comment>
<dbReference type="SUPFAM" id="SSF51230">
    <property type="entry name" value="Single hybrid motif"/>
    <property type="match status" value="1"/>
</dbReference>
<dbReference type="NCBIfam" id="NF002270">
    <property type="entry name" value="PRK01202.1"/>
    <property type="match status" value="1"/>
</dbReference>
<comment type="caution">
    <text evidence="5">The sequence shown here is derived from an EMBL/GenBank/DDBJ whole genome shotgun (WGS) entry which is preliminary data.</text>
</comment>
<dbReference type="CDD" id="cd06848">
    <property type="entry name" value="GCS_H"/>
    <property type="match status" value="1"/>
</dbReference>
<dbReference type="PROSITE" id="PS00189">
    <property type="entry name" value="LIPOYL"/>
    <property type="match status" value="1"/>
</dbReference>
<accession>A0ABW1MGH8</accession>
<dbReference type="Proteomes" id="UP001596139">
    <property type="component" value="Unassembled WGS sequence"/>
</dbReference>
<evidence type="ECO:0000313" key="5">
    <source>
        <dbReference type="EMBL" id="MFC6062167.1"/>
    </source>
</evidence>
<gene>
    <name evidence="3 5" type="primary">gcvH</name>
    <name evidence="5" type="ORF">ACFP4F_06385</name>
</gene>
<dbReference type="NCBIfam" id="TIGR00527">
    <property type="entry name" value="gcvH"/>
    <property type="match status" value="1"/>
</dbReference>
<dbReference type="InterPro" id="IPR011053">
    <property type="entry name" value="Single_hybrid_motif"/>
</dbReference>
<keyword evidence="2 3" id="KW-0450">Lipoyl</keyword>
<dbReference type="EMBL" id="JBHSPX010000002">
    <property type="protein sequence ID" value="MFC6062167.1"/>
    <property type="molecule type" value="Genomic_DNA"/>
</dbReference>
<organism evidence="5 6">
    <name type="scientific">Streptomyces ochraceiscleroticus</name>
    <dbReference type="NCBI Taxonomy" id="47761"/>
    <lineage>
        <taxon>Bacteria</taxon>
        <taxon>Bacillati</taxon>
        <taxon>Actinomycetota</taxon>
        <taxon>Actinomycetes</taxon>
        <taxon>Kitasatosporales</taxon>
        <taxon>Streptomycetaceae</taxon>
        <taxon>Streptomyces</taxon>
    </lineage>
</organism>
<keyword evidence="6" id="KW-1185">Reference proteome</keyword>
<evidence type="ECO:0000256" key="2">
    <source>
        <dbReference type="ARBA" id="ARBA00022823"/>
    </source>
</evidence>
<dbReference type="InterPro" id="IPR033753">
    <property type="entry name" value="GCV_H/Fam206"/>
</dbReference>
<dbReference type="Gene3D" id="2.40.50.100">
    <property type="match status" value="1"/>
</dbReference>
<comment type="function">
    <text evidence="3">The glycine cleavage system catalyzes the degradation of glycine. The H protein shuttles the methylamine group of glycine from the P protein to the T protein.</text>
</comment>
<evidence type="ECO:0000256" key="3">
    <source>
        <dbReference type="HAMAP-Rule" id="MF_00272"/>
    </source>
</evidence>
<dbReference type="PANTHER" id="PTHR11715">
    <property type="entry name" value="GLYCINE CLEAVAGE SYSTEM H PROTEIN"/>
    <property type="match status" value="1"/>
</dbReference>
<evidence type="ECO:0000256" key="1">
    <source>
        <dbReference type="ARBA" id="ARBA00009249"/>
    </source>
</evidence>
<dbReference type="PROSITE" id="PS50968">
    <property type="entry name" value="BIOTINYL_LIPOYL"/>
    <property type="match status" value="1"/>
</dbReference>
<dbReference type="InterPro" id="IPR002930">
    <property type="entry name" value="GCV_H"/>
</dbReference>
<dbReference type="InterPro" id="IPR000089">
    <property type="entry name" value="Biotin_lipoyl"/>
</dbReference>
<reference evidence="6" key="1">
    <citation type="journal article" date="2019" name="Int. J. Syst. Evol. Microbiol.">
        <title>The Global Catalogue of Microorganisms (GCM) 10K type strain sequencing project: providing services to taxonomists for standard genome sequencing and annotation.</title>
        <authorList>
            <consortium name="The Broad Institute Genomics Platform"/>
            <consortium name="The Broad Institute Genome Sequencing Center for Infectious Disease"/>
            <person name="Wu L."/>
            <person name="Ma J."/>
        </authorList>
    </citation>
    <scope>NUCLEOTIDE SEQUENCE [LARGE SCALE GENOMIC DNA]</scope>
    <source>
        <strain evidence="6">CGMCC 1.15180</strain>
    </source>
</reference>
<dbReference type="PANTHER" id="PTHR11715:SF3">
    <property type="entry name" value="GLYCINE CLEAVAGE SYSTEM H PROTEIN-RELATED"/>
    <property type="match status" value="1"/>
</dbReference>
<evidence type="ECO:0000259" key="4">
    <source>
        <dbReference type="PROSITE" id="PS50968"/>
    </source>
</evidence>
<sequence>MANFPEDLSYSKDHEWLRLDGDRATIGITDHAQRQLGDVVYVELPKEGERFDADEPFGSVESVKAVSEVCLPVAGTVLTVNASLTEEPEQINTDPYGDGWLLTIQVSGSTNALLTAAQYEEYLREGTSD</sequence>